<gene>
    <name evidence="3" type="ORF">CHCC16736_3084</name>
</gene>
<protein>
    <recommendedName>
        <fullName evidence="5">Prophage tail endopeptidase domain-containing protein</fullName>
    </recommendedName>
</protein>
<evidence type="ECO:0000259" key="1">
    <source>
        <dbReference type="Pfam" id="PF06605"/>
    </source>
</evidence>
<feature type="domain" description="Tail spike" evidence="1">
    <location>
        <begin position="88"/>
        <end position="328"/>
    </location>
</feature>
<dbReference type="AlphaFoldDB" id="A0A8B5YCH4"/>
<sequence length="508" mass="56818">MKILAVKDATGVMEPLPGFVTTRTDGSDGARSLKVTGVKTKNNQSGYNLVKNENTLIFDNEEYIIKTHRERTYRKGVGVEVTAIHRIFDDLMNNYIYEEKTGTLRLDAMLSFALAGSGYTFEIDTTDLPISVRVENFGWNNSLALFRDILEKFGAEFDYRGKKIYVAKKFGIQRDDSFLRYKFNVKDPQKEIDTSSFSTYIRGYGKKDEKGNYLFVEYKSPLAEFYGIKHADPVKDERYTDKESLLAAMKKQLNDSMDISLTFTAIELKSMGLSDIKKGDYVWCVIEPFDLNVQLRAVSREDYSDESKSPTFTFGSIAKKASDIIASFNTTKKAVDKVIDTSTGKIKDSAINMNGIATKAELQSHISNTVVHITAEERATWNAASNSLDNLDSITWATPILKNGWVQYPDQSWNYPIQYGKDFVGTVYLRGAISSGTIGNAIPAFTLPVGYRPPFPYLFIGVSSVSPDGIPQYFRGVVTPSGDVCIENSSSAELSNQFIGIYTQFKAV</sequence>
<dbReference type="Proteomes" id="UP000435910">
    <property type="component" value="Unassembled WGS sequence"/>
</dbReference>
<comment type="caution">
    <text evidence="3">The sequence shown here is derived from an EMBL/GenBank/DDBJ whole genome shotgun (WGS) entry which is preliminary data.</text>
</comment>
<dbReference type="EMBL" id="NILC01000021">
    <property type="protein sequence ID" value="TWL28482.1"/>
    <property type="molecule type" value="Genomic_DNA"/>
</dbReference>
<dbReference type="Pfam" id="PF18994">
    <property type="entry name" value="Prophage_tailD1"/>
    <property type="match status" value="1"/>
</dbReference>
<feature type="domain" description="Prophage endopeptidase tail N-terminal" evidence="2">
    <location>
        <begin position="22"/>
        <end position="85"/>
    </location>
</feature>
<evidence type="ECO:0000259" key="2">
    <source>
        <dbReference type="Pfam" id="PF18994"/>
    </source>
</evidence>
<evidence type="ECO:0000313" key="4">
    <source>
        <dbReference type="Proteomes" id="UP000435910"/>
    </source>
</evidence>
<dbReference type="InterPro" id="IPR010572">
    <property type="entry name" value="Tail_dom"/>
</dbReference>
<reference evidence="3 4" key="1">
    <citation type="submission" date="2019-06" db="EMBL/GenBank/DDBJ databases">
        <title>Genome sequence analysis of &gt;100 Bacillus licheniformis strains suggests intrinsic resistance to this species.</title>
        <authorList>
            <person name="Wels M."/>
            <person name="Siezen R.J."/>
            <person name="Johansen E."/>
            <person name="Stuer-Lauridsen B."/>
            <person name="Bjerre K."/>
            <person name="Nielsen B.K.K."/>
        </authorList>
    </citation>
    <scope>NUCLEOTIDE SEQUENCE [LARGE SCALE GENOMIC DNA]</scope>
    <source>
        <strain evidence="3 4">BAC-16736</strain>
    </source>
</reference>
<organism evidence="3 4">
    <name type="scientific">Bacillus licheniformis</name>
    <dbReference type="NCBI Taxonomy" id="1402"/>
    <lineage>
        <taxon>Bacteria</taxon>
        <taxon>Bacillati</taxon>
        <taxon>Bacillota</taxon>
        <taxon>Bacilli</taxon>
        <taxon>Bacillales</taxon>
        <taxon>Bacillaceae</taxon>
        <taxon>Bacillus</taxon>
    </lineage>
</organism>
<evidence type="ECO:0000313" key="3">
    <source>
        <dbReference type="EMBL" id="TWL28482.1"/>
    </source>
</evidence>
<dbReference type="RefSeq" id="WP_145689550.1">
    <property type="nucleotide sequence ID" value="NZ_NILC01000021.1"/>
</dbReference>
<accession>A0A8B5YCH4</accession>
<dbReference type="Gene3D" id="6.20.110.10">
    <property type="match status" value="1"/>
</dbReference>
<evidence type="ECO:0008006" key="5">
    <source>
        <dbReference type="Google" id="ProtNLM"/>
    </source>
</evidence>
<dbReference type="Pfam" id="PF06605">
    <property type="entry name" value="Prophage_tail"/>
    <property type="match status" value="1"/>
</dbReference>
<dbReference type="InterPro" id="IPR044051">
    <property type="entry name" value="Prophage_tail_N"/>
</dbReference>
<proteinExistence type="predicted"/>
<dbReference type="Gene3D" id="3.55.50.40">
    <property type="match status" value="1"/>
</dbReference>
<name>A0A8B5YCH4_BACLI</name>